<gene>
    <name evidence="4" type="ORF">TVAG_119160</name>
</gene>
<evidence type="ECO:0000313" key="5">
    <source>
        <dbReference type="Proteomes" id="UP000001542"/>
    </source>
</evidence>
<dbReference type="VEuPathDB" id="TrichDB:TVAG_047210"/>
<dbReference type="GO" id="GO:0051287">
    <property type="term" value="F:NAD binding"/>
    <property type="evidence" value="ECO:0007669"/>
    <property type="project" value="InterPro"/>
</dbReference>
<organism evidence="4 5">
    <name type="scientific">Trichomonas vaginalis (strain ATCC PRA-98 / G3)</name>
    <dbReference type="NCBI Taxonomy" id="412133"/>
    <lineage>
        <taxon>Eukaryota</taxon>
        <taxon>Metamonada</taxon>
        <taxon>Parabasalia</taxon>
        <taxon>Trichomonadida</taxon>
        <taxon>Trichomonadidae</taxon>
        <taxon>Trichomonas</taxon>
    </lineage>
</organism>
<dbReference type="AlphaFoldDB" id="A2D763"/>
<dbReference type="eggNOG" id="KOG0069">
    <property type="taxonomic scope" value="Eukaryota"/>
</dbReference>
<proteinExistence type="inferred from homology"/>
<dbReference type="Proteomes" id="UP000001542">
    <property type="component" value="Unassembled WGS sequence"/>
</dbReference>
<dbReference type="InParanoid" id="A2D763"/>
<dbReference type="GO" id="GO:0005829">
    <property type="term" value="C:cytosol"/>
    <property type="evidence" value="ECO:0000318"/>
    <property type="project" value="GO_Central"/>
</dbReference>
<keyword evidence="2" id="KW-0560">Oxidoreductase</keyword>
<reference evidence="4" key="2">
    <citation type="journal article" date="2007" name="Science">
        <title>Draft genome sequence of the sexually transmitted pathogen Trichomonas vaginalis.</title>
        <authorList>
            <person name="Carlton J.M."/>
            <person name="Hirt R.P."/>
            <person name="Silva J.C."/>
            <person name="Delcher A.L."/>
            <person name="Schatz M."/>
            <person name="Zhao Q."/>
            <person name="Wortman J.R."/>
            <person name="Bidwell S.L."/>
            <person name="Alsmark U.C.M."/>
            <person name="Besteiro S."/>
            <person name="Sicheritz-Ponten T."/>
            <person name="Noel C.J."/>
            <person name="Dacks J.B."/>
            <person name="Foster P.G."/>
            <person name="Simillion C."/>
            <person name="Van de Peer Y."/>
            <person name="Miranda-Saavedra D."/>
            <person name="Barton G.J."/>
            <person name="Westrop G.D."/>
            <person name="Mueller S."/>
            <person name="Dessi D."/>
            <person name="Fiori P.L."/>
            <person name="Ren Q."/>
            <person name="Paulsen I."/>
            <person name="Zhang H."/>
            <person name="Bastida-Corcuera F.D."/>
            <person name="Simoes-Barbosa A."/>
            <person name="Brown M.T."/>
            <person name="Hayes R.D."/>
            <person name="Mukherjee M."/>
            <person name="Okumura C.Y."/>
            <person name="Schneider R."/>
            <person name="Smith A.J."/>
            <person name="Vanacova S."/>
            <person name="Villalvazo M."/>
            <person name="Haas B.J."/>
            <person name="Pertea M."/>
            <person name="Feldblyum T.V."/>
            <person name="Utterback T.R."/>
            <person name="Shu C.L."/>
            <person name="Osoegawa K."/>
            <person name="de Jong P.J."/>
            <person name="Hrdy I."/>
            <person name="Horvathova L."/>
            <person name="Zubacova Z."/>
            <person name="Dolezal P."/>
            <person name="Malik S.B."/>
            <person name="Logsdon J.M. Jr."/>
            <person name="Henze K."/>
            <person name="Gupta A."/>
            <person name="Wang C.C."/>
            <person name="Dunne R.L."/>
            <person name="Upcroft J.A."/>
            <person name="Upcroft P."/>
            <person name="White O."/>
            <person name="Salzberg S.L."/>
            <person name="Tang P."/>
            <person name="Chiu C.-H."/>
            <person name="Lee Y.-S."/>
            <person name="Embley T.M."/>
            <person name="Coombs G.H."/>
            <person name="Mottram J.C."/>
            <person name="Tachezy J."/>
            <person name="Fraser-Liggett C.M."/>
            <person name="Johnson P.J."/>
        </authorList>
    </citation>
    <scope>NUCLEOTIDE SEQUENCE [LARGE SCALE GENOMIC DNA]</scope>
    <source>
        <strain evidence="4">G3</strain>
    </source>
</reference>
<evidence type="ECO:0000256" key="2">
    <source>
        <dbReference type="ARBA" id="ARBA00023002"/>
    </source>
</evidence>
<evidence type="ECO:0000313" key="4">
    <source>
        <dbReference type="EMBL" id="EAY23580.1"/>
    </source>
</evidence>
<dbReference type="STRING" id="5722.A2D763"/>
<dbReference type="PANTHER" id="PTHR10996">
    <property type="entry name" value="2-HYDROXYACID DEHYDROGENASE-RELATED"/>
    <property type="match status" value="1"/>
</dbReference>
<dbReference type="VEuPathDB" id="TrichDB:TVAGG3_0991860"/>
<dbReference type="InterPro" id="IPR006140">
    <property type="entry name" value="D-isomer_DH_NAD-bd"/>
</dbReference>
<dbReference type="GO" id="GO:0030267">
    <property type="term" value="F:glyoxylate reductase (NADPH) activity"/>
    <property type="evidence" value="ECO:0000318"/>
    <property type="project" value="GO_Central"/>
</dbReference>
<dbReference type="PANTHER" id="PTHR10996:SF257">
    <property type="entry name" value="GLYOXYLATE REDUCTASE 1"/>
    <property type="match status" value="1"/>
</dbReference>
<keyword evidence="5" id="KW-1185">Reference proteome</keyword>
<dbReference type="OMA" id="HRIPYRY"/>
<dbReference type="InterPro" id="IPR036291">
    <property type="entry name" value="NAD(P)-bd_dom_sf"/>
</dbReference>
<reference evidence="4" key="1">
    <citation type="submission" date="2006-10" db="EMBL/GenBank/DDBJ databases">
        <authorList>
            <person name="Amadeo P."/>
            <person name="Zhao Q."/>
            <person name="Wortman J."/>
            <person name="Fraser-Liggett C."/>
            <person name="Carlton J."/>
        </authorList>
    </citation>
    <scope>NUCLEOTIDE SEQUENCE</scope>
    <source>
        <strain evidence="4">G3</strain>
    </source>
</reference>
<dbReference type="Pfam" id="PF02826">
    <property type="entry name" value="2-Hacid_dh_C"/>
    <property type="match status" value="1"/>
</dbReference>
<dbReference type="InterPro" id="IPR050223">
    <property type="entry name" value="D-isomer_2-hydroxyacid_DH"/>
</dbReference>
<dbReference type="EMBL" id="DS113177">
    <property type="protein sequence ID" value="EAY23580.1"/>
    <property type="molecule type" value="Genomic_DNA"/>
</dbReference>
<feature type="domain" description="D-isomer specific 2-hydroxyacid dehydrogenase NAD-binding" evidence="3">
    <location>
        <begin position="1"/>
        <end position="129"/>
    </location>
</feature>
<protein>
    <submittedName>
        <fullName evidence="4">D-isomer specific 2-hydroxyacid dehydrogenase, putative</fullName>
    </submittedName>
</protein>
<dbReference type="FunCoup" id="A2D763">
    <property type="interactions" value="361"/>
</dbReference>
<sequence length="167" mass="18070">MGIIGAGHIGKAIAKRAQGFDMKVLFNDLGEGFTPLDQLLKQSDFVVAACPLTEKTRNLISHNEIALMKPTAVLANIGRGPVFDVEAVADALEQKKIYGAALDVIDPEPFPPTHRILKCKNLVITPHIGSSTIETTNNMAIESANACVYFLNGERVPNVSNPKVYEK</sequence>
<dbReference type="Gene3D" id="3.40.50.720">
    <property type="entry name" value="NAD(P)-binding Rossmann-like Domain"/>
    <property type="match status" value="2"/>
</dbReference>
<dbReference type="OrthoDB" id="298012at2759"/>
<evidence type="ECO:0000259" key="3">
    <source>
        <dbReference type="Pfam" id="PF02826"/>
    </source>
</evidence>
<evidence type="ECO:0000256" key="1">
    <source>
        <dbReference type="ARBA" id="ARBA00005854"/>
    </source>
</evidence>
<comment type="similarity">
    <text evidence="1">Belongs to the D-isomer specific 2-hydroxyacid dehydrogenase family.</text>
</comment>
<accession>A2D763</accession>
<dbReference type="SUPFAM" id="SSF51735">
    <property type="entry name" value="NAD(P)-binding Rossmann-fold domains"/>
    <property type="match status" value="1"/>
</dbReference>
<dbReference type="KEGG" id="tva:4720818"/>
<dbReference type="GO" id="GO:0016618">
    <property type="term" value="F:hydroxypyruvate reductase [NAD(P)H] activity"/>
    <property type="evidence" value="ECO:0000318"/>
    <property type="project" value="GO_Central"/>
</dbReference>
<dbReference type="RefSeq" id="XP_001276828.1">
    <property type="nucleotide sequence ID" value="XM_001276827.1"/>
</dbReference>
<name>A2D763_TRIV3</name>